<keyword evidence="13" id="KW-0564">Palmitate</keyword>
<dbReference type="OrthoDB" id="9783445at2"/>
<evidence type="ECO:0000256" key="8">
    <source>
        <dbReference type="ARBA" id="ARBA00022729"/>
    </source>
</evidence>
<reference evidence="20 21" key="1">
    <citation type="journal article" date="2003" name="Proc. Natl. Acad. Sci. U.S.A.">
        <title>The genome sequence of Blochmannia floridanus: comparative analysis of reduced genomes.</title>
        <authorList>
            <person name="Gil R."/>
            <person name="Silva F.J."/>
            <person name="Zientz E."/>
            <person name="Delmotte F."/>
            <person name="Gonzalez-Candelas F."/>
            <person name="Latorre A."/>
            <person name="Rausell C."/>
            <person name="Kramerbeek J."/>
            <person name="Gadau J."/>
            <person name="Hoelldobler B."/>
            <person name="van Ham R.C.H.J."/>
            <person name="Gross R."/>
            <person name="Moya A."/>
        </authorList>
    </citation>
    <scope>NUCLEOTIDE SEQUENCE [LARGE SCALE GENOMIC DNA]</scope>
</reference>
<sequence>MKYILYRCKKISITIAFYSTIIFLTGCNNLVLMNPKGSIGLEERSLILTVLSLMLIIIIPVLILTIIFSIQYRASNTNNTKYDPNWIECRIIEFTIWFVPIVIIIILSVLTWKSTQSLDPKNTIITYENNEPITIHVIALDWKWLFIYPQYNIAVINELVFPTNVPVHFNITSNAVMNSFFIPQLGSQIYAMAGMCTQLNLIANTSGKYKGISSNFSGRGFSGMKFAVTATKNYEEFDKWIKTAQLSKNHILNINTYEKLAKPSEFHPITYFANIKPNLFYEVINKFIHQKYNI</sequence>
<evidence type="ECO:0000256" key="14">
    <source>
        <dbReference type="ARBA" id="ARBA00023288"/>
    </source>
</evidence>
<evidence type="ECO:0000313" key="20">
    <source>
        <dbReference type="EMBL" id="CAD83316.1"/>
    </source>
</evidence>
<comment type="subcellular location">
    <subcellularLocation>
        <location evidence="1">Cell membrane</location>
        <topology evidence="1">Multi-pass membrane protein</topology>
    </subcellularLocation>
</comment>
<protein>
    <recommendedName>
        <fullName evidence="16">Ubiquinol oxidase subunit 2</fullName>
    </recommendedName>
</protein>
<feature type="domain" description="Cytochrome oxidase subunit II copper A binding" evidence="18">
    <location>
        <begin position="130"/>
        <end position="243"/>
    </location>
</feature>
<dbReference type="InterPro" id="IPR034227">
    <property type="entry name" value="CuRO_UO_II"/>
</dbReference>
<keyword evidence="8" id="KW-0732">Signal</keyword>
<dbReference type="PANTHER" id="PTHR22888:SF18">
    <property type="entry name" value="CYTOCHROME BO(3) UBIQUINOL OXIDASE SUBUNIT 2"/>
    <property type="match status" value="1"/>
</dbReference>
<dbReference type="CDD" id="cd04212">
    <property type="entry name" value="CuRO_UO_II"/>
    <property type="match status" value="1"/>
</dbReference>
<keyword evidence="9 16" id="KW-0249">Electron transport</keyword>
<dbReference type="InterPro" id="IPR036257">
    <property type="entry name" value="Cyt_c_oxidase_su2_TM_sf"/>
</dbReference>
<comment type="similarity">
    <text evidence="2 16">Belongs to the cytochrome c oxidase subunit 2 family.</text>
</comment>
<dbReference type="GO" id="GO:0016682">
    <property type="term" value="F:oxidoreductase activity, acting on diphenols and related substances as donors, oxygen as acceptor"/>
    <property type="evidence" value="ECO:0007669"/>
    <property type="project" value="InterPro"/>
</dbReference>
<gene>
    <name evidence="20" type="primary">cyoA</name>
    <name evidence="20" type="ordered locus">Bfl245</name>
</gene>
<evidence type="ECO:0000259" key="19">
    <source>
        <dbReference type="PROSITE" id="PS50999"/>
    </source>
</evidence>
<evidence type="ECO:0000256" key="17">
    <source>
        <dbReference type="SAM" id="Phobius"/>
    </source>
</evidence>
<dbReference type="EMBL" id="BX248583">
    <property type="protein sequence ID" value="CAD83316.1"/>
    <property type="molecule type" value="Genomic_DNA"/>
</dbReference>
<organism evidence="20 21">
    <name type="scientific">Blochmanniella floridana</name>
    <dbReference type="NCBI Taxonomy" id="203907"/>
    <lineage>
        <taxon>Bacteria</taxon>
        <taxon>Pseudomonadati</taxon>
        <taxon>Pseudomonadota</taxon>
        <taxon>Gammaproteobacteria</taxon>
        <taxon>Enterobacterales</taxon>
        <taxon>Enterobacteriaceae</taxon>
        <taxon>ant endosymbionts</taxon>
        <taxon>Candidatus Blochmanniella</taxon>
    </lineage>
</organism>
<dbReference type="PROSITE" id="PS51257">
    <property type="entry name" value="PROKAR_LIPOPROTEIN"/>
    <property type="match status" value="1"/>
</dbReference>
<keyword evidence="7 17" id="KW-0812">Transmembrane</keyword>
<evidence type="ECO:0000256" key="12">
    <source>
        <dbReference type="ARBA" id="ARBA00023136"/>
    </source>
</evidence>
<evidence type="ECO:0000256" key="11">
    <source>
        <dbReference type="ARBA" id="ARBA00023002"/>
    </source>
</evidence>
<keyword evidence="14" id="KW-0449">Lipoprotein</keyword>
<dbReference type="GO" id="GO:0005886">
    <property type="term" value="C:plasma membrane"/>
    <property type="evidence" value="ECO:0007669"/>
    <property type="project" value="UniProtKB-SubCell"/>
</dbReference>
<evidence type="ECO:0000256" key="1">
    <source>
        <dbReference type="ARBA" id="ARBA00004651"/>
    </source>
</evidence>
<evidence type="ECO:0000256" key="5">
    <source>
        <dbReference type="ARBA" id="ARBA00022475"/>
    </source>
</evidence>
<dbReference type="PIRSF" id="PIRSF000292">
    <property type="entry name" value="Ubi_od_II"/>
    <property type="match status" value="1"/>
</dbReference>
<feature type="transmembrane region" description="Helical" evidence="17">
    <location>
        <begin position="45"/>
        <end position="70"/>
    </location>
</feature>
<comment type="subunit">
    <text evidence="3">Heterooctamer of two A chains, two B chains, two C chains and two D chains.</text>
</comment>
<dbReference type="InterPro" id="IPR011759">
    <property type="entry name" value="Cyt_c_oxidase_su2_TM_dom"/>
</dbReference>
<feature type="transmembrane region" description="Helical" evidence="17">
    <location>
        <begin position="91"/>
        <end position="112"/>
    </location>
</feature>
<dbReference type="GO" id="GO:0042773">
    <property type="term" value="P:ATP synthesis coupled electron transport"/>
    <property type="evidence" value="ECO:0007669"/>
    <property type="project" value="TreeGrafter"/>
</dbReference>
<evidence type="ECO:0000256" key="10">
    <source>
        <dbReference type="ARBA" id="ARBA00022989"/>
    </source>
</evidence>
<dbReference type="InterPro" id="IPR045187">
    <property type="entry name" value="CcO_II"/>
</dbReference>
<dbReference type="Pfam" id="PF00116">
    <property type="entry name" value="COX2"/>
    <property type="match status" value="1"/>
</dbReference>
<dbReference type="Gene3D" id="2.60.40.420">
    <property type="entry name" value="Cupredoxins - blue copper proteins"/>
    <property type="match status" value="1"/>
</dbReference>
<accession>Q7VRH2</accession>
<dbReference type="PROSITE" id="PS50857">
    <property type="entry name" value="COX2_CUA"/>
    <property type="match status" value="1"/>
</dbReference>
<dbReference type="Gene3D" id="1.10.287.90">
    <property type="match status" value="1"/>
</dbReference>
<feature type="transmembrane region" description="Helical" evidence="17">
    <location>
        <begin position="12"/>
        <end position="33"/>
    </location>
</feature>
<dbReference type="InterPro" id="IPR002429">
    <property type="entry name" value="CcO_II-like_C"/>
</dbReference>
<feature type="domain" description="Cytochrome oxidase subunit II transmembrane region profile" evidence="19">
    <location>
        <begin position="24"/>
        <end position="122"/>
    </location>
</feature>
<evidence type="ECO:0000256" key="3">
    <source>
        <dbReference type="ARBA" id="ARBA00011700"/>
    </source>
</evidence>
<evidence type="ECO:0000256" key="13">
    <source>
        <dbReference type="ARBA" id="ARBA00023139"/>
    </source>
</evidence>
<dbReference type="PROSITE" id="PS50999">
    <property type="entry name" value="COX2_TM"/>
    <property type="match status" value="1"/>
</dbReference>
<evidence type="ECO:0000256" key="7">
    <source>
        <dbReference type="ARBA" id="ARBA00022692"/>
    </source>
</evidence>
<dbReference type="GO" id="GO:0004129">
    <property type="term" value="F:cytochrome-c oxidase activity"/>
    <property type="evidence" value="ECO:0007669"/>
    <property type="project" value="UniProtKB-UniRule"/>
</dbReference>
<dbReference type="GO" id="GO:0009486">
    <property type="term" value="F:cytochrome bo3 ubiquinol oxidase activity"/>
    <property type="evidence" value="ECO:0007669"/>
    <property type="project" value="InterPro"/>
</dbReference>
<keyword evidence="6 16" id="KW-0679">Respiratory chain</keyword>
<evidence type="ECO:0000256" key="16">
    <source>
        <dbReference type="PIRNR" id="PIRNR000292"/>
    </source>
</evidence>
<name>Q7VRH2_BLOFL</name>
<keyword evidence="11 16" id="KW-0560">Oxidoreductase</keyword>
<evidence type="ECO:0000256" key="2">
    <source>
        <dbReference type="ARBA" id="ARBA00007866"/>
    </source>
</evidence>
<dbReference type="InterPro" id="IPR010514">
    <property type="entry name" value="COX_ARM"/>
</dbReference>
<dbReference type="InterPro" id="IPR008972">
    <property type="entry name" value="Cupredoxin"/>
</dbReference>
<evidence type="ECO:0000259" key="18">
    <source>
        <dbReference type="PROSITE" id="PS50857"/>
    </source>
</evidence>
<evidence type="ECO:0000256" key="15">
    <source>
        <dbReference type="ARBA" id="ARBA00025694"/>
    </source>
</evidence>
<evidence type="ECO:0000256" key="9">
    <source>
        <dbReference type="ARBA" id="ARBA00022982"/>
    </source>
</evidence>
<dbReference type="STRING" id="203907.Bfl245"/>
<keyword evidence="12 16" id="KW-0472">Membrane</keyword>
<dbReference type="eggNOG" id="COG1622">
    <property type="taxonomic scope" value="Bacteria"/>
</dbReference>
<dbReference type="InterPro" id="IPR006333">
    <property type="entry name" value="Cyt_o_ubiquinol_oxidase_su2"/>
</dbReference>
<keyword evidence="4 16" id="KW-0813">Transport</keyword>
<dbReference type="KEGG" id="bfl:Bfl245"/>
<dbReference type="NCBIfam" id="TIGR01433">
    <property type="entry name" value="CyoA"/>
    <property type="match status" value="1"/>
</dbReference>
<keyword evidence="10 17" id="KW-1133">Transmembrane helix</keyword>
<keyword evidence="5 16" id="KW-1003">Cell membrane</keyword>
<evidence type="ECO:0000313" key="21">
    <source>
        <dbReference type="Proteomes" id="UP000002192"/>
    </source>
</evidence>
<proteinExistence type="inferred from homology"/>
<dbReference type="SUPFAM" id="SSF81464">
    <property type="entry name" value="Cytochrome c oxidase subunit II-like, transmembrane region"/>
    <property type="match status" value="1"/>
</dbReference>
<evidence type="ECO:0000256" key="4">
    <source>
        <dbReference type="ARBA" id="ARBA00022448"/>
    </source>
</evidence>
<dbReference type="Pfam" id="PF06481">
    <property type="entry name" value="COX_ARM"/>
    <property type="match status" value="1"/>
</dbReference>
<comment type="function">
    <text evidence="15">Cytochrome bo(3) ubiquinol terminal oxidase is the component of the aerobic respiratory chain of E.coli that predominates when cells are grown at high aeration. Has proton pump activity across the membrane in addition to electron transfer, pumping 2 protons/electron.</text>
</comment>
<dbReference type="AlphaFoldDB" id="Q7VRH2"/>
<dbReference type="GO" id="GO:0005507">
    <property type="term" value="F:copper ion binding"/>
    <property type="evidence" value="ECO:0007669"/>
    <property type="project" value="InterPro"/>
</dbReference>
<evidence type="ECO:0000256" key="6">
    <source>
        <dbReference type="ARBA" id="ARBA00022660"/>
    </source>
</evidence>
<dbReference type="HOGENOM" id="CLU_036876_6_1_6"/>
<keyword evidence="21" id="KW-1185">Reference proteome</keyword>
<dbReference type="Proteomes" id="UP000002192">
    <property type="component" value="Chromosome"/>
</dbReference>
<dbReference type="SUPFAM" id="SSF49503">
    <property type="entry name" value="Cupredoxins"/>
    <property type="match status" value="1"/>
</dbReference>
<dbReference type="PANTHER" id="PTHR22888">
    <property type="entry name" value="CYTOCHROME C OXIDASE, SUBUNIT II"/>
    <property type="match status" value="1"/>
</dbReference>